<evidence type="ECO:0000313" key="1">
    <source>
        <dbReference type="EMBL" id="CAA9994402.1"/>
    </source>
</evidence>
<organism evidence="1 2">
    <name type="scientific">Nesidiocoris tenuis</name>
    <dbReference type="NCBI Taxonomy" id="355587"/>
    <lineage>
        <taxon>Eukaryota</taxon>
        <taxon>Metazoa</taxon>
        <taxon>Ecdysozoa</taxon>
        <taxon>Arthropoda</taxon>
        <taxon>Hexapoda</taxon>
        <taxon>Insecta</taxon>
        <taxon>Pterygota</taxon>
        <taxon>Neoptera</taxon>
        <taxon>Paraneoptera</taxon>
        <taxon>Hemiptera</taxon>
        <taxon>Heteroptera</taxon>
        <taxon>Panheteroptera</taxon>
        <taxon>Cimicomorpha</taxon>
        <taxon>Miridae</taxon>
        <taxon>Dicyphina</taxon>
        <taxon>Nesidiocoris</taxon>
    </lineage>
</organism>
<sequence length="94" mass="10650">TGEDAKDRNWERSRVNITKKALACYRNLTQCIESSDRGSDGDLMMMSLLSCDPHSTPGRYIVQYTQANINLNSNFRNHHFLTLGTLGRTKITSI</sequence>
<dbReference type="AlphaFoldDB" id="A0A6H5FYQ5"/>
<dbReference type="Proteomes" id="UP000479000">
    <property type="component" value="Unassembled WGS sequence"/>
</dbReference>
<dbReference type="EMBL" id="CADCXU010001973">
    <property type="protein sequence ID" value="CAA9994402.1"/>
    <property type="molecule type" value="Genomic_DNA"/>
</dbReference>
<reference evidence="1 2" key="1">
    <citation type="submission" date="2020-02" db="EMBL/GenBank/DDBJ databases">
        <authorList>
            <person name="Ferguson B K."/>
        </authorList>
    </citation>
    <scope>NUCLEOTIDE SEQUENCE [LARGE SCALE GENOMIC DNA]</scope>
</reference>
<evidence type="ECO:0000313" key="2">
    <source>
        <dbReference type="Proteomes" id="UP000479000"/>
    </source>
</evidence>
<keyword evidence="2" id="KW-1185">Reference proteome</keyword>
<protein>
    <submittedName>
        <fullName evidence="1">Uncharacterized protein</fullName>
    </submittedName>
</protein>
<accession>A0A6H5FYQ5</accession>
<name>A0A6H5FYQ5_9HEMI</name>
<feature type="non-terminal residue" evidence="1">
    <location>
        <position position="1"/>
    </location>
</feature>
<proteinExistence type="predicted"/>
<gene>
    <name evidence="1" type="ORF">NTEN_LOCUS1218</name>
</gene>